<sequence>EYKEEIEYLKDKLKTAEEFSNVEREENKKLRVKISELSSTLAYSQNELKDAQKLVQAANNSGDENENGLIAELQKQLESSKEELLKSEEKIEKLQGVLDDAKADYTELEKDYDAIEEERNNLEHKLEEAKLESKQHLANLNHKQHLLQNQLTALDEKDESITMLKLQLEELQLKLTTYETNEESNLEMKIEELTTQLKASEDEKLRLQNLNEMHEKEISELRVMKDDLDDKLHRVEKAEKDILKNMITAQKRAEGLEKEKQDVQMKAQNKVAEMEVKLQSYTDTAELVKCLKQEIETKSRKFHELEIEIEVLRKSLETKKSTTECSKQLTDIYYVNKIIPASISNFHIDGSAENGDNRRVDSRRIPSIEVEMEMNKFKENRDEVIRRYEDMIRREKEETDKHKREIGAYQQMFSKNTPTPNKKEYEAKIYKLQNALDKREKQLADARNKLSQIEDHHRKCLSRGEDDDLLTDDHYTRTRRDRRKVMDENVHPCLIKSSEKKTMKKQASNVTESLSAEKGRTRNRARKLYLPSEEDNEEISPREVKEAVAKLNPERLLRNRRV</sequence>
<evidence type="ECO:0000256" key="2">
    <source>
        <dbReference type="SAM" id="MobiDB-lite"/>
    </source>
</evidence>
<feature type="region of interest" description="Disordered" evidence="2">
    <location>
        <begin position="497"/>
        <end position="541"/>
    </location>
</feature>
<feature type="non-terminal residue" evidence="3">
    <location>
        <position position="1"/>
    </location>
</feature>
<organism evidence="3 4">
    <name type="scientific">Diploptera punctata</name>
    <name type="common">Pacific beetle cockroach</name>
    <dbReference type="NCBI Taxonomy" id="6984"/>
    <lineage>
        <taxon>Eukaryota</taxon>
        <taxon>Metazoa</taxon>
        <taxon>Ecdysozoa</taxon>
        <taxon>Arthropoda</taxon>
        <taxon>Hexapoda</taxon>
        <taxon>Insecta</taxon>
        <taxon>Pterygota</taxon>
        <taxon>Neoptera</taxon>
        <taxon>Polyneoptera</taxon>
        <taxon>Dictyoptera</taxon>
        <taxon>Blattodea</taxon>
        <taxon>Blaberoidea</taxon>
        <taxon>Blaberidae</taxon>
        <taxon>Diplopterinae</taxon>
        <taxon>Diploptera</taxon>
    </lineage>
</organism>
<evidence type="ECO:0000313" key="4">
    <source>
        <dbReference type="Proteomes" id="UP001233999"/>
    </source>
</evidence>
<keyword evidence="1" id="KW-0175">Coiled coil</keyword>
<reference evidence="3" key="1">
    <citation type="journal article" date="2023" name="IScience">
        <title>Live-bearing cockroach genome reveals convergent evolutionary mechanisms linked to viviparity in insects and beyond.</title>
        <authorList>
            <person name="Fouks B."/>
            <person name="Harrison M.C."/>
            <person name="Mikhailova A.A."/>
            <person name="Marchal E."/>
            <person name="English S."/>
            <person name="Carruthers M."/>
            <person name="Jennings E.C."/>
            <person name="Chiamaka E.L."/>
            <person name="Frigard R.A."/>
            <person name="Pippel M."/>
            <person name="Attardo G.M."/>
            <person name="Benoit J.B."/>
            <person name="Bornberg-Bauer E."/>
            <person name="Tobe S.S."/>
        </authorList>
    </citation>
    <scope>NUCLEOTIDE SEQUENCE</scope>
    <source>
        <strain evidence="3">Stay&amp;Tobe</strain>
    </source>
</reference>
<dbReference type="AlphaFoldDB" id="A0AAD7ZPB5"/>
<keyword evidence="4" id="KW-1185">Reference proteome</keyword>
<proteinExistence type="predicted"/>
<evidence type="ECO:0000256" key="1">
    <source>
        <dbReference type="SAM" id="Coils"/>
    </source>
</evidence>
<reference evidence="3" key="2">
    <citation type="submission" date="2023-05" db="EMBL/GenBank/DDBJ databases">
        <authorList>
            <person name="Fouks B."/>
        </authorList>
    </citation>
    <scope>NUCLEOTIDE SEQUENCE</scope>
    <source>
        <strain evidence="3">Stay&amp;Tobe</strain>
        <tissue evidence="3">Testes</tissue>
    </source>
</reference>
<accession>A0AAD7ZPB5</accession>
<gene>
    <name evidence="3" type="ORF">L9F63_021926</name>
</gene>
<feature type="coiled-coil region" evidence="1">
    <location>
        <begin position="374"/>
        <end position="456"/>
    </location>
</feature>
<protein>
    <submittedName>
        <fullName evidence="3">Uncharacterized protein</fullName>
    </submittedName>
</protein>
<feature type="compositionally biased region" description="Polar residues" evidence="2">
    <location>
        <begin position="505"/>
        <end position="514"/>
    </location>
</feature>
<feature type="coiled-coil region" evidence="1">
    <location>
        <begin position="41"/>
        <end position="315"/>
    </location>
</feature>
<evidence type="ECO:0000313" key="3">
    <source>
        <dbReference type="EMBL" id="KAJ9583727.1"/>
    </source>
</evidence>
<dbReference type="Proteomes" id="UP001233999">
    <property type="component" value="Unassembled WGS sequence"/>
</dbReference>
<comment type="caution">
    <text evidence="3">The sequence shown here is derived from an EMBL/GenBank/DDBJ whole genome shotgun (WGS) entry which is preliminary data.</text>
</comment>
<name>A0AAD7ZPB5_DIPPU</name>
<dbReference type="Gene3D" id="1.10.287.1490">
    <property type="match status" value="1"/>
</dbReference>
<dbReference type="EMBL" id="JASPKZ010007538">
    <property type="protein sequence ID" value="KAJ9583727.1"/>
    <property type="molecule type" value="Genomic_DNA"/>
</dbReference>